<dbReference type="PANTHER" id="PTHR37610:SF38">
    <property type="entry name" value="RETROTRANSPOSON COPIA-LIKE N-TERMINAL DOMAIN-CONTAINING PROTEIN"/>
    <property type="match status" value="1"/>
</dbReference>
<evidence type="ECO:0000313" key="2">
    <source>
        <dbReference type="Proteomes" id="UP001054821"/>
    </source>
</evidence>
<reference evidence="1 2" key="1">
    <citation type="journal article" date="2022" name="G3 (Bethesda)">
        <title>Whole-genome sequence and methylome profiling of the almond [Prunus dulcis (Mill.) D.A. Webb] cultivar 'Nonpareil'.</title>
        <authorList>
            <person name="D'Amico-Willman K.M."/>
            <person name="Ouma W.Z."/>
            <person name="Meulia T."/>
            <person name="Sideli G.M."/>
            <person name="Gradziel T.M."/>
            <person name="Fresnedo-Ramirez J."/>
        </authorList>
    </citation>
    <scope>NUCLEOTIDE SEQUENCE [LARGE SCALE GENOMIC DNA]</scope>
    <source>
        <strain evidence="1">Clone GOH B32 T37-40</strain>
    </source>
</reference>
<accession>A0AAD4ZCC7</accession>
<dbReference type="AlphaFoldDB" id="A0AAD4ZCC7"/>
<gene>
    <name evidence="1" type="ORF">L3X38_019227</name>
</gene>
<dbReference type="EMBL" id="JAJFAZ020000003">
    <property type="protein sequence ID" value="KAI5339953.1"/>
    <property type="molecule type" value="Genomic_DNA"/>
</dbReference>
<evidence type="ECO:0000313" key="1">
    <source>
        <dbReference type="EMBL" id="KAI5339953.1"/>
    </source>
</evidence>
<name>A0AAD4ZCC7_PRUDU</name>
<dbReference type="Proteomes" id="UP001054821">
    <property type="component" value="Chromosome 3"/>
</dbReference>
<protein>
    <recommendedName>
        <fullName evidence="3">Retrotransposon Copia-like N-terminal domain-containing protein</fullName>
    </recommendedName>
</protein>
<keyword evidence="2" id="KW-1185">Reference proteome</keyword>
<evidence type="ECO:0008006" key="3">
    <source>
        <dbReference type="Google" id="ProtNLM"/>
    </source>
</evidence>
<dbReference type="PANTHER" id="PTHR37610">
    <property type="entry name" value="CCHC-TYPE DOMAIN-CONTAINING PROTEIN"/>
    <property type="match status" value="1"/>
</dbReference>
<sequence>MPDVTESSSSTPIMTVHIESSTNLPMRFKLNGSNYEIWASMIELHATTQGKLGYLTGDTDAFDSQDPKFGKWKIADAIVKSWMLRTMEPDLLNMFHTLPTAKEIWDADNQMFCDGSDISQLYEL</sequence>
<organism evidence="1 2">
    <name type="scientific">Prunus dulcis</name>
    <name type="common">Almond</name>
    <name type="synonym">Amygdalus dulcis</name>
    <dbReference type="NCBI Taxonomy" id="3755"/>
    <lineage>
        <taxon>Eukaryota</taxon>
        <taxon>Viridiplantae</taxon>
        <taxon>Streptophyta</taxon>
        <taxon>Embryophyta</taxon>
        <taxon>Tracheophyta</taxon>
        <taxon>Spermatophyta</taxon>
        <taxon>Magnoliopsida</taxon>
        <taxon>eudicotyledons</taxon>
        <taxon>Gunneridae</taxon>
        <taxon>Pentapetalae</taxon>
        <taxon>rosids</taxon>
        <taxon>fabids</taxon>
        <taxon>Rosales</taxon>
        <taxon>Rosaceae</taxon>
        <taxon>Amygdaloideae</taxon>
        <taxon>Amygdaleae</taxon>
        <taxon>Prunus</taxon>
    </lineage>
</organism>
<comment type="caution">
    <text evidence="1">The sequence shown here is derived from an EMBL/GenBank/DDBJ whole genome shotgun (WGS) entry which is preliminary data.</text>
</comment>
<proteinExistence type="predicted"/>